<proteinExistence type="predicted"/>
<dbReference type="AlphaFoldDB" id="A0A5B8QTG9"/>
<protein>
    <recommendedName>
        <fullName evidence="3">Tetratricopeptide repeat protein</fullName>
    </recommendedName>
</protein>
<evidence type="ECO:0000313" key="2">
    <source>
        <dbReference type="Proteomes" id="UP000321124"/>
    </source>
</evidence>
<evidence type="ECO:0000313" key="1">
    <source>
        <dbReference type="EMBL" id="QDZ89763.1"/>
    </source>
</evidence>
<name>A0A5B8QTG9_9GAMM</name>
<sequence>MSSDDWYRNKDWNESIEEHFYSKLKRARMQRNQYLVIQALTLADKHPEVSIRLVDEYFESRKDKFEDVRALLAKANAFIALNDLEGCIATFKEILEREREFPNHQTGVYLDYPYLVATQKIENEYANALSVLHEHLDRLTFPLDHYKWHASKALINNDGSEAQKALEAAKVKRSGFRFHQDVGLVGKEHEKTIKHLCKIST</sequence>
<dbReference type="EMBL" id="CP031775">
    <property type="protein sequence ID" value="QDZ89763.1"/>
    <property type="molecule type" value="Genomic_DNA"/>
</dbReference>
<accession>A0A5B8QTG9</accession>
<dbReference type="KEGG" id="sdeo:D0436_04340"/>
<dbReference type="RefSeq" id="WP_208661570.1">
    <property type="nucleotide sequence ID" value="NZ_CP031775.2"/>
</dbReference>
<dbReference type="InterPro" id="IPR011990">
    <property type="entry name" value="TPR-like_helical_dom_sf"/>
</dbReference>
<gene>
    <name evidence="1" type="ORF">D0436_04340</name>
</gene>
<reference evidence="1 2" key="1">
    <citation type="journal article" date="2019" name="Ecotoxicol. Environ. Saf.">
        <title>Microbial characterization of heavy metal resistant bacterial strains isolated from an electroplating wastewater treatment plant.</title>
        <authorList>
            <person name="Cai X."/>
            <person name="Zheng X."/>
            <person name="Zhang D."/>
            <person name="Iqbal W."/>
            <person name="Liu C."/>
            <person name="Yang B."/>
            <person name="Zhao X."/>
            <person name="Lu X."/>
            <person name="Mao Y."/>
        </authorList>
    </citation>
    <scope>NUCLEOTIDE SEQUENCE [LARGE SCALE GENOMIC DNA]</scope>
    <source>
        <strain evidence="1 2">Ni1-3</strain>
    </source>
</reference>
<dbReference type="SUPFAM" id="SSF48452">
    <property type="entry name" value="TPR-like"/>
    <property type="match status" value="1"/>
</dbReference>
<dbReference type="Proteomes" id="UP000321124">
    <property type="component" value="Chromosome"/>
</dbReference>
<evidence type="ECO:0008006" key="3">
    <source>
        <dbReference type="Google" id="ProtNLM"/>
    </source>
</evidence>
<organism evidence="1 2">
    <name type="scientific">Shewanella decolorationis</name>
    <dbReference type="NCBI Taxonomy" id="256839"/>
    <lineage>
        <taxon>Bacteria</taxon>
        <taxon>Pseudomonadati</taxon>
        <taxon>Pseudomonadota</taxon>
        <taxon>Gammaproteobacteria</taxon>
        <taxon>Alteromonadales</taxon>
        <taxon>Shewanellaceae</taxon>
        <taxon>Shewanella</taxon>
    </lineage>
</organism>